<gene>
    <name evidence="1" type="ORF">MATL_G00106750</name>
</gene>
<name>A0A9D3T5K5_MEGAT</name>
<reference evidence="1" key="1">
    <citation type="submission" date="2021-01" db="EMBL/GenBank/DDBJ databases">
        <authorList>
            <person name="Zahm M."/>
            <person name="Roques C."/>
            <person name="Cabau C."/>
            <person name="Klopp C."/>
            <person name="Donnadieu C."/>
            <person name="Jouanno E."/>
            <person name="Lampietro C."/>
            <person name="Louis A."/>
            <person name="Herpin A."/>
            <person name="Echchiki A."/>
            <person name="Berthelot C."/>
            <person name="Parey E."/>
            <person name="Roest-Crollius H."/>
            <person name="Braasch I."/>
            <person name="Postlethwait J."/>
            <person name="Bobe J."/>
            <person name="Montfort J."/>
            <person name="Bouchez O."/>
            <person name="Begum T."/>
            <person name="Mejri S."/>
            <person name="Adams A."/>
            <person name="Chen W.-J."/>
            <person name="Guiguen Y."/>
        </authorList>
    </citation>
    <scope>NUCLEOTIDE SEQUENCE</scope>
    <source>
        <strain evidence="1">YG-15Mar2019-1</strain>
        <tissue evidence="1">Brain</tissue>
    </source>
</reference>
<organism evidence="1 2">
    <name type="scientific">Megalops atlanticus</name>
    <name type="common">Tarpon</name>
    <name type="synonym">Clupea gigantea</name>
    <dbReference type="NCBI Taxonomy" id="7932"/>
    <lineage>
        <taxon>Eukaryota</taxon>
        <taxon>Metazoa</taxon>
        <taxon>Chordata</taxon>
        <taxon>Craniata</taxon>
        <taxon>Vertebrata</taxon>
        <taxon>Euteleostomi</taxon>
        <taxon>Actinopterygii</taxon>
        <taxon>Neopterygii</taxon>
        <taxon>Teleostei</taxon>
        <taxon>Elopiformes</taxon>
        <taxon>Megalopidae</taxon>
        <taxon>Megalops</taxon>
    </lineage>
</organism>
<comment type="caution">
    <text evidence="1">The sequence shown here is derived from an EMBL/GenBank/DDBJ whole genome shotgun (WGS) entry which is preliminary data.</text>
</comment>
<evidence type="ECO:0000313" key="1">
    <source>
        <dbReference type="EMBL" id="KAG7472232.1"/>
    </source>
</evidence>
<protein>
    <submittedName>
        <fullName evidence="1">Uncharacterized protein</fullName>
    </submittedName>
</protein>
<proteinExistence type="predicted"/>
<dbReference type="EMBL" id="JAFDVH010000008">
    <property type="protein sequence ID" value="KAG7472232.1"/>
    <property type="molecule type" value="Genomic_DNA"/>
</dbReference>
<keyword evidence="2" id="KW-1185">Reference proteome</keyword>
<feature type="non-terminal residue" evidence="1">
    <location>
        <position position="175"/>
    </location>
</feature>
<evidence type="ECO:0000313" key="2">
    <source>
        <dbReference type="Proteomes" id="UP001046870"/>
    </source>
</evidence>
<sequence>MDWVFERGLILAVVAPRPPLSFSSPRWMVCASRKSRERVRVCMEALCCSSLSCRRCSCSCWRLSSSAIFLDSWMASEVCCWSYSSCSCRRFSSSMATSSVRWAARACRRKDWMFSICCSSGSWTSLVCSTLEEGSQPPALVIVGLGGWLVSPLVLASERDFSISDLLFCASSAAC</sequence>
<dbReference type="Proteomes" id="UP001046870">
    <property type="component" value="Chromosome 8"/>
</dbReference>
<accession>A0A9D3T5K5</accession>
<dbReference type="AlphaFoldDB" id="A0A9D3T5K5"/>